<dbReference type="Gene3D" id="1.10.10.10">
    <property type="entry name" value="Winged helix-like DNA-binding domain superfamily/Winged helix DNA-binding domain"/>
    <property type="match status" value="1"/>
</dbReference>
<dbReference type="PROSITE" id="PS51000">
    <property type="entry name" value="HTH_DEOR_2"/>
    <property type="match status" value="1"/>
</dbReference>
<dbReference type="AlphaFoldDB" id="A0A328U550"/>
<dbReference type="SMART" id="SM00420">
    <property type="entry name" value="HTH_DEOR"/>
    <property type="match status" value="1"/>
</dbReference>
<dbReference type="EMBL" id="QLUW01000002">
    <property type="protein sequence ID" value="RAP76055.1"/>
    <property type="molecule type" value="Genomic_DNA"/>
</dbReference>
<keyword evidence="5" id="KW-1185">Reference proteome</keyword>
<evidence type="ECO:0000259" key="3">
    <source>
        <dbReference type="PROSITE" id="PS51000"/>
    </source>
</evidence>
<dbReference type="InterPro" id="IPR036390">
    <property type="entry name" value="WH_DNA-bd_sf"/>
</dbReference>
<feature type="domain" description="HTH deoR-type" evidence="3">
    <location>
        <begin position="3"/>
        <end position="58"/>
    </location>
</feature>
<dbReference type="InterPro" id="IPR036388">
    <property type="entry name" value="WH-like_DNA-bd_sf"/>
</dbReference>
<accession>A0A328U550</accession>
<comment type="caution">
    <text evidence="4">The sequence shown here is derived from an EMBL/GenBank/DDBJ whole genome shotgun (WGS) entry which is preliminary data.</text>
</comment>
<keyword evidence="2" id="KW-0804">Transcription</keyword>
<proteinExistence type="predicted"/>
<dbReference type="Proteomes" id="UP000249260">
    <property type="component" value="Unassembled WGS sequence"/>
</dbReference>
<protein>
    <submittedName>
        <fullName evidence="4">DeoR family transcriptional regulator</fullName>
    </submittedName>
</protein>
<dbReference type="SUPFAM" id="SSF100950">
    <property type="entry name" value="NagB/RpiA/CoA transferase-like"/>
    <property type="match status" value="1"/>
</dbReference>
<dbReference type="InterPro" id="IPR001034">
    <property type="entry name" value="DeoR_HTH"/>
</dbReference>
<dbReference type="OrthoDB" id="9798651at2"/>
<dbReference type="SUPFAM" id="SSF46785">
    <property type="entry name" value="Winged helix' DNA-binding domain"/>
    <property type="match status" value="1"/>
</dbReference>
<dbReference type="InterPro" id="IPR037171">
    <property type="entry name" value="NagB/RpiA_transferase-like"/>
</dbReference>
<dbReference type="Pfam" id="PF08220">
    <property type="entry name" value="HTH_DeoR"/>
    <property type="match status" value="1"/>
</dbReference>
<dbReference type="PANTHER" id="PTHR30363:SF51">
    <property type="entry name" value="HTH-TYPE TRANSCRIPTIONAL REPRESSOR GLCR"/>
    <property type="match status" value="1"/>
</dbReference>
<dbReference type="GO" id="GO:0003700">
    <property type="term" value="F:DNA-binding transcription factor activity"/>
    <property type="evidence" value="ECO:0007669"/>
    <property type="project" value="InterPro"/>
</dbReference>
<dbReference type="RefSeq" id="WP_112882279.1">
    <property type="nucleotide sequence ID" value="NZ_QLUW01000002.1"/>
</dbReference>
<dbReference type="PRINTS" id="PR00037">
    <property type="entry name" value="HTHLACR"/>
</dbReference>
<evidence type="ECO:0000256" key="2">
    <source>
        <dbReference type="ARBA" id="ARBA00023163"/>
    </source>
</evidence>
<dbReference type="Pfam" id="PF00455">
    <property type="entry name" value="DeoRC"/>
    <property type="match status" value="1"/>
</dbReference>
<evidence type="ECO:0000313" key="5">
    <source>
        <dbReference type="Proteomes" id="UP000249260"/>
    </source>
</evidence>
<evidence type="ECO:0000313" key="4">
    <source>
        <dbReference type="EMBL" id="RAP76055.1"/>
    </source>
</evidence>
<name>A0A328U550_9BACL</name>
<dbReference type="InterPro" id="IPR014036">
    <property type="entry name" value="DeoR-like_C"/>
</dbReference>
<dbReference type="InterPro" id="IPR050313">
    <property type="entry name" value="Carb_Metab_HTH_regulators"/>
</dbReference>
<sequence>MLAEERRQRILEMLAKDGRVVAQELAQLFQLSIDSIRRDLTIMKEQGLLQKTYGGAVPLYAPPRKVRAKPQPKNIRYGDGAPHQNAISKLAASYIQPNDTVFIGGAGIQYGMLKYLPADIPFTIVTNSLTIAETIRTMPQVESYLVGGKLRSSGDSMIDTIAFEMIGRFNYDIGFITGGGISHKGITVATPENAALIRAVADASQRRICLAPHEKLGVKSFATSVPLHQIDVLITDQGAPEHFIQDFENRKINVIIADENFASGGSNDESH</sequence>
<keyword evidence="1" id="KW-0805">Transcription regulation</keyword>
<dbReference type="SMART" id="SM01134">
    <property type="entry name" value="DeoRC"/>
    <property type="match status" value="1"/>
</dbReference>
<evidence type="ECO:0000256" key="1">
    <source>
        <dbReference type="ARBA" id="ARBA00023015"/>
    </source>
</evidence>
<organism evidence="4 5">
    <name type="scientific">Paenibacillus montanisoli</name>
    <dbReference type="NCBI Taxonomy" id="2081970"/>
    <lineage>
        <taxon>Bacteria</taxon>
        <taxon>Bacillati</taxon>
        <taxon>Bacillota</taxon>
        <taxon>Bacilli</taxon>
        <taxon>Bacillales</taxon>
        <taxon>Paenibacillaceae</taxon>
        <taxon>Paenibacillus</taxon>
    </lineage>
</organism>
<gene>
    <name evidence="4" type="ORF">DL346_11565</name>
</gene>
<dbReference type="PANTHER" id="PTHR30363">
    <property type="entry name" value="HTH-TYPE TRANSCRIPTIONAL REGULATOR SRLR-RELATED"/>
    <property type="match status" value="1"/>
</dbReference>
<reference evidence="4 5" key="1">
    <citation type="submission" date="2018-06" db="EMBL/GenBank/DDBJ databases">
        <title>Paenibacillus montanisoli sp. nov., isolated from mountain area soil.</title>
        <authorList>
            <person name="Wu M."/>
        </authorList>
    </citation>
    <scope>NUCLEOTIDE SEQUENCE [LARGE SCALE GENOMIC DNA]</scope>
    <source>
        <strain evidence="4 5">RA17</strain>
    </source>
</reference>